<dbReference type="Proteomes" id="UP000002226">
    <property type="component" value="Unassembled WGS sequence"/>
</dbReference>
<protein>
    <submittedName>
        <fullName evidence="2">Uncharacterized protein</fullName>
    </submittedName>
</protein>
<gene>
    <name evidence="2" type="ORF">TGVEG_441550</name>
</gene>
<evidence type="ECO:0000313" key="3">
    <source>
        <dbReference type="Proteomes" id="UP000002226"/>
    </source>
</evidence>
<proteinExistence type="predicted"/>
<comment type="caution">
    <text evidence="2">The sequence shown here is derived from an EMBL/GenBank/DDBJ whole genome shotgun (WGS) entry which is preliminary data.</text>
</comment>
<feature type="region of interest" description="Disordered" evidence="1">
    <location>
        <begin position="75"/>
        <end position="110"/>
    </location>
</feature>
<dbReference type="EMBL" id="AAYL02000301">
    <property type="protein sequence ID" value="ESS29454.1"/>
    <property type="molecule type" value="Genomic_DNA"/>
</dbReference>
<dbReference type="AlphaFoldDB" id="V4YMA4"/>
<name>V4YMA4_TOXGV</name>
<organism evidence="2 3">
    <name type="scientific">Toxoplasma gondii (strain ATCC 50861 / VEG)</name>
    <dbReference type="NCBI Taxonomy" id="432359"/>
    <lineage>
        <taxon>Eukaryota</taxon>
        <taxon>Sar</taxon>
        <taxon>Alveolata</taxon>
        <taxon>Apicomplexa</taxon>
        <taxon>Conoidasida</taxon>
        <taxon>Coccidia</taxon>
        <taxon>Eucoccidiorida</taxon>
        <taxon>Eimeriorina</taxon>
        <taxon>Sarcocystidae</taxon>
        <taxon>Toxoplasma</taxon>
    </lineage>
</organism>
<keyword evidence="3" id="KW-1185">Reference proteome</keyword>
<reference evidence="2" key="1">
    <citation type="submission" date="2007-03" db="EMBL/GenBank/DDBJ databases">
        <authorList>
            <person name="Paulsen I."/>
        </authorList>
    </citation>
    <scope>NUCLEOTIDE SEQUENCE</scope>
    <source>
        <strain evidence="2">VEG</strain>
    </source>
</reference>
<accession>V4YMA4</accession>
<feature type="region of interest" description="Disordered" evidence="1">
    <location>
        <begin position="1"/>
        <end position="20"/>
    </location>
</feature>
<sequence>MSAYVGGARRPNRRGWTGEHGCVSSGSSFFALPPERESRSSIARGSRVHRMSSVRTVAPPVASVPSPKLFASPQKSVLSLTRGGRQRTDDDTEELASLLRKQPPGLRVDR</sequence>
<dbReference type="VEuPathDB" id="ToxoDB:TGVEG_441550"/>
<evidence type="ECO:0000256" key="1">
    <source>
        <dbReference type="SAM" id="MobiDB-lite"/>
    </source>
</evidence>
<evidence type="ECO:0000313" key="2">
    <source>
        <dbReference type="EMBL" id="ESS29454.1"/>
    </source>
</evidence>